<dbReference type="EMBL" id="FRBI01000025">
    <property type="protein sequence ID" value="SHN19671.1"/>
    <property type="molecule type" value="Genomic_DNA"/>
</dbReference>
<feature type="domain" description="CHAT" evidence="1">
    <location>
        <begin position="989"/>
        <end position="1266"/>
    </location>
</feature>
<evidence type="ECO:0000259" key="1">
    <source>
        <dbReference type="Pfam" id="PF12770"/>
    </source>
</evidence>
<dbReference type="InterPro" id="IPR024983">
    <property type="entry name" value="CHAT_dom"/>
</dbReference>
<proteinExistence type="predicted"/>
<organism evidence="2 3">
    <name type="scientific">Actinacidiphila paucisporea</name>
    <dbReference type="NCBI Taxonomy" id="310782"/>
    <lineage>
        <taxon>Bacteria</taxon>
        <taxon>Bacillati</taxon>
        <taxon>Actinomycetota</taxon>
        <taxon>Actinomycetes</taxon>
        <taxon>Kitasatosporales</taxon>
        <taxon>Streptomycetaceae</taxon>
        <taxon>Actinacidiphila</taxon>
    </lineage>
</organism>
<dbReference type="AlphaFoldDB" id="A0A1M7PQQ8"/>
<accession>A0A1M7PQQ8</accession>
<evidence type="ECO:0000313" key="3">
    <source>
        <dbReference type="Proteomes" id="UP000184111"/>
    </source>
</evidence>
<keyword evidence="3" id="KW-1185">Reference proteome</keyword>
<evidence type="ECO:0000313" key="2">
    <source>
        <dbReference type="EMBL" id="SHN19671.1"/>
    </source>
</evidence>
<dbReference type="Pfam" id="PF12770">
    <property type="entry name" value="CHAT"/>
    <property type="match status" value="1"/>
</dbReference>
<dbReference type="InterPro" id="IPR011990">
    <property type="entry name" value="TPR-like_helical_dom_sf"/>
</dbReference>
<name>A0A1M7PQQ8_9ACTN</name>
<dbReference type="Proteomes" id="UP000184111">
    <property type="component" value="Unassembled WGS sequence"/>
</dbReference>
<dbReference type="OrthoDB" id="3206999at2"/>
<dbReference type="Gene3D" id="1.25.40.10">
    <property type="entry name" value="Tetratricopeptide repeat domain"/>
    <property type="match status" value="2"/>
</dbReference>
<dbReference type="STRING" id="310782.SAMN05216499_12515"/>
<gene>
    <name evidence="2" type="ORF">SAMN05216499_12515</name>
</gene>
<dbReference type="RefSeq" id="WP_073501845.1">
    <property type="nucleotide sequence ID" value="NZ_FRBI01000025.1"/>
</dbReference>
<reference evidence="2 3" key="1">
    <citation type="submission" date="2016-11" db="EMBL/GenBank/DDBJ databases">
        <authorList>
            <person name="Jaros S."/>
            <person name="Januszkiewicz K."/>
            <person name="Wedrychowicz H."/>
        </authorList>
    </citation>
    <scope>NUCLEOTIDE SEQUENCE [LARGE SCALE GENOMIC DNA]</scope>
    <source>
        <strain evidence="2 3">CGMCC 4.2025</strain>
    </source>
</reference>
<sequence length="1267" mass="132730">MEAYAYLALLRAGRAPEADADLLLRTLALLERARPGEEPARTHRVALLAELARVALNAFQRRGGADMLRVSVAAGRAALACGPTGPLRFATSNNLALALKAVAEGTGDAGDLEGAVEAAREAARTVPLDDPDRCAVLLNHAVLVHRRGLGSGSGADLEDAVRLGRAALAAAPQNSPHLATIRSSLAAFERNLASRAAASGADHDRLLGELRQALREMPREHPDRALTQWRLAAALGDLHRTGGDTAALREAVGILRTALPLLPDDHPDRARIAGELAVLLVEHHRAGADDAALDEAVTLTQAAATALDGHPALFGAAANLGAALHERYRRHGRRPDLTAAGRWCSTAVRLAREGDPGRAPALVNLAAVQVSESVLGADPELLGTAVVQLRAAVASAATDAVRADARAGLALALQRVFLASGRSRDLAAALVAARRAVRSAAPGSPRRARFLGILCSLLRTRYETAGREADLARAVELADEALAASRPGSREAARHASLLGLALMRRFDRNGAEEDLTAAVALAREAARSTPEGATDRPGLLHNLANALRVRFESDRELADLDQAVTLARAVAGPTGDVRRPRRLANLGALLVRRFEATGDRRDIDEAIEVNRQAVEASTGTPLTLPGYLSDLALSYFRRYELLEEPGDLAAAVDTGRVCLSAAAAAGATAADLAGFRSNTVAPLLALHASQGRDEDLAEALRLGQAAVDGVPAGHPGRAPFLLNLARALDRAAAGLPHGPMAERAVRAYAQCAAAETATPLWRAAAAQSQAACEVRRDRWQAADAALSGAVGLLPRVAHRALARVSGQAQLRRLAGLGSDAAAVAVELGDPPRALALLEQARGVLLGQGLDYRTEPGAYPAAVADELDRLRRVLSIDVPPAGSSGDEPGAGLPLADPLAPRRDAARAWEALTGGRPRVAAAVPVADGAGVLVAVNVSRHRCDALMARGTDVRALPLPDLDFAKAAGWATAVLDAVRDDDWTTAGRLRTVLAELWEDVTEPVLRALGLTGPPPPGQPWPRITWMPTGPLALLPLHAAGHHDGPADAGSSVMDRAVSSYTPTARILRYADGRPAAGGGRLLAVGVTQAPGARRLEHAVPEAHAVHRLLGRPGSPCADRDATRAAVLAALPGSDWAHFACHSVTDPADPSAGALLLHDGPLRIRDLADGDLTGAHLAYLSSCSSAFGGAGLPDESLHIAAAFQLIGFRHVIGTLWPVGDQWSLEVAERLYPLLADDRRTPADALHRAVRELRRRYPANPRLWASHLHFGR</sequence>
<protein>
    <submittedName>
        <fullName evidence="2">CHAT domain-containing protein</fullName>
    </submittedName>
</protein>